<proteinExistence type="predicted"/>
<dbReference type="SUPFAM" id="SSF54975">
    <property type="entry name" value="Acylphosphatase/BLUF domain-like"/>
    <property type="match status" value="1"/>
</dbReference>
<dbReference type="GO" id="GO:0009882">
    <property type="term" value="F:blue light photoreceptor activity"/>
    <property type="evidence" value="ECO:0007669"/>
    <property type="project" value="InterPro"/>
</dbReference>
<sequence>MHILIYSSRAVDGTDRDALRDILASSRGRNAEEGVTGCLLYSGTAFLQVLEGEEAPVRDTFARIRRDPRHTDVRVLVDEQASDRAHGDWSMGFAHLGEDEVPGEEDTADALVDGEAARALLLRCGARADAGHADA</sequence>
<dbReference type="EMBL" id="CP116942">
    <property type="protein sequence ID" value="WCO68538.1"/>
    <property type="molecule type" value="Genomic_DNA"/>
</dbReference>
<keyword evidence="3" id="KW-1185">Reference proteome</keyword>
<accession>A0AAE9YC87</accession>
<dbReference type="RefSeq" id="WP_272738054.1">
    <property type="nucleotide sequence ID" value="NZ_CP116942.1"/>
</dbReference>
<dbReference type="AlphaFoldDB" id="A0AAE9YC87"/>
<organism evidence="2 3">
    <name type="scientific">Iamia majanohamensis</name>
    <dbReference type="NCBI Taxonomy" id="467976"/>
    <lineage>
        <taxon>Bacteria</taxon>
        <taxon>Bacillati</taxon>
        <taxon>Actinomycetota</taxon>
        <taxon>Acidimicrobiia</taxon>
        <taxon>Acidimicrobiales</taxon>
        <taxon>Iamiaceae</taxon>
        <taxon>Iamia</taxon>
    </lineage>
</organism>
<dbReference type="Gene3D" id="3.30.70.100">
    <property type="match status" value="1"/>
</dbReference>
<dbReference type="KEGG" id="ima:PO878_07330"/>
<dbReference type="InterPro" id="IPR036046">
    <property type="entry name" value="Acylphosphatase-like_dom_sf"/>
</dbReference>
<dbReference type="Proteomes" id="UP001216390">
    <property type="component" value="Chromosome"/>
</dbReference>
<dbReference type="Pfam" id="PF04940">
    <property type="entry name" value="BLUF"/>
    <property type="match status" value="1"/>
</dbReference>
<gene>
    <name evidence="2" type="ORF">PO878_07330</name>
</gene>
<evidence type="ECO:0000313" key="2">
    <source>
        <dbReference type="EMBL" id="WCO68538.1"/>
    </source>
</evidence>
<dbReference type="InterPro" id="IPR007024">
    <property type="entry name" value="BLUF_domain"/>
</dbReference>
<feature type="domain" description="BLUF" evidence="1">
    <location>
        <begin position="1"/>
        <end position="92"/>
    </location>
</feature>
<reference evidence="2" key="1">
    <citation type="submission" date="2023-01" db="EMBL/GenBank/DDBJ databases">
        <title>The diversity of Class Acidimicrobiia in South China Sea sediment environments and the proposal of Iamia marina sp. nov., a novel species of the genus Iamia.</title>
        <authorList>
            <person name="He Y."/>
            <person name="Tian X."/>
        </authorList>
    </citation>
    <scope>NUCLEOTIDE SEQUENCE</scope>
    <source>
        <strain evidence="2">DSM 19957</strain>
    </source>
</reference>
<protein>
    <submittedName>
        <fullName evidence="2">BLUF domain-containing protein</fullName>
    </submittedName>
</protein>
<evidence type="ECO:0000259" key="1">
    <source>
        <dbReference type="PROSITE" id="PS50925"/>
    </source>
</evidence>
<evidence type="ECO:0000313" key="3">
    <source>
        <dbReference type="Proteomes" id="UP001216390"/>
    </source>
</evidence>
<dbReference type="GO" id="GO:0071949">
    <property type="term" value="F:FAD binding"/>
    <property type="evidence" value="ECO:0007669"/>
    <property type="project" value="InterPro"/>
</dbReference>
<dbReference type="SMART" id="SM01034">
    <property type="entry name" value="BLUF"/>
    <property type="match status" value="1"/>
</dbReference>
<name>A0AAE9YC87_9ACTN</name>
<dbReference type="PROSITE" id="PS50925">
    <property type="entry name" value="BLUF"/>
    <property type="match status" value="1"/>
</dbReference>